<sequence length="227" mass="25494">MDSLLFPNWLLFAGLFLFLKIYNPTRLYLDNSTSLAIAIALAIGLELSDLGEVPTLIWVLSVIIFAMFSSVPYWLSGMVGSVIQQLLLLNEQSVQDKRFTDESEALSKISSLVFLMYAVDSGVVFRPLLSVILENVDQVSNVGFDTLYFYITDSLVMMAIVTGKYIILMLCITICCGYVDLFFKKASLSVSTTADIKAMAVIIILNLWFLQDQFYVFTQLMKKAGYE</sequence>
<keyword evidence="1" id="KW-0472">Membrane</keyword>
<evidence type="ECO:0000313" key="2">
    <source>
        <dbReference type="EMBL" id="AQS37642.1"/>
    </source>
</evidence>
<gene>
    <name evidence="2" type="ORF">Sps_02488</name>
</gene>
<feature type="transmembrane region" description="Helical" evidence="1">
    <location>
        <begin position="194"/>
        <end position="211"/>
    </location>
</feature>
<name>A0A1S6HQ72_9GAMM</name>
<dbReference type="RefSeq" id="WP_077752785.1">
    <property type="nucleotide sequence ID" value="NZ_CP014782.1"/>
</dbReference>
<dbReference type="KEGG" id="spsw:Sps_02488"/>
<feature type="transmembrane region" description="Helical" evidence="1">
    <location>
        <begin position="57"/>
        <end position="88"/>
    </location>
</feature>
<dbReference type="EMBL" id="CP014782">
    <property type="protein sequence ID" value="AQS37642.1"/>
    <property type="molecule type" value="Genomic_DNA"/>
</dbReference>
<dbReference type="Proteomes" id="UP000189545">
    <property type="component" value="Chromosome"/>
</dbReference>
<evidence type="ECO:0008006" key="4">
    <source>
        <dbReference type="Google" id="ProtNLM"/>
    </source>
</evidence>
<keyword evidence="3" id="KW-1185">Reference proteome</keyword>
<feature type="transmembrane region" description="Helical" evidence="1">
    <location>
        <begin position="149"/>
        <end position="182"/>
    </location>
</feature>
<protein>
    <recommendedName>
        <fullName evidence="4">Type III secretion system apparatus protein VscT2</fullName>
    </recommendedName>
</protein>
<accession>A0A1S6HQ72</accession>
<keyword evidence="1" id="KW-0812">Transmembrane</keyword>
<dbReference type="CDD" id="cd21871">
    <property type="entry name" value="VscT2"/>
    <property type="match status" value="1"/>
</dbReference>
<evidence type="ECO:0000256" key="1">
    <source>
        <dbReference type="SAM" id="Phobius"/>
    </source>
</evidence>
<dbReference type="OrthoDB" id="6454529at2"/>
<dbReference type="AlphaFoldDB" id="A0A1S6HQ72"/>
<reference evidence="2 3" key="1">
    <citation type="submission" date="2016-03" db="EMBL/GenBank/DDBJ databases">
        <title>Complete genome sequence of Shewanella psychrophila WP2, a deep sea bacterium isolated from west Pacific sediment.</title>
        <authorList>
            <person name="Xu G."/>
            <person name="Jian H."/>
        </authorList>
    </citation>
    <scope>NUCLEOTIDE SEQUENCE [LARGE SCALE GENOMIC DNA]</scope>
    <source>
        <strain evidence="2 3">WP2</strain>
    </source>
</reference>
<evidence type="ECO:0000313" key="3">
    <source>
        <dbReference type="Proteomes" id="UP000189545"/>
    </source>
</evidence>
<dbReference type="InterPro" id="IPR059196">
    <property type="entry name" value="VscT2-like"/>
</dbReference>
<feature type="transmembrane region" description="Helical" evidence="1">
    <location>
        <begin position="27"/>
        <end position="45"/>
    </location>
</feature>
<dbReference type="STRING" id="225848.Sps_02488"/>
<proteinExistence type="predicted"/>
<keyword evidence="1" id="KW-1133">Transmembrane helix</keyword>
<feature type="transmembrane region" description="Helical" evidence="1">
    <location>
        <begin position="6"/>
        <end position="22"/>
    </location>
</feature>
<organism evidence="2 3">
    <name type="scientific">Shewanella psychrophila</name>
    <dbReference type="NCBI Taxonomy" id="225848"/>
    <lineage>
        <taxon>Bacteria</taxon>
        <taxon>Pseudomonadati</taxon>
        <taxon>Pseudomonadota</taxon>
        <taxon>Gammaproteobacteria</taxon>
        <taxon>Alteromonadales</taxon>
        <taxon>Shewanellaceae</taxon>
        <taxon>Shewanella</taxon>
    </lineage>
</organism>